<dbReference type="Gene3D" id="1.20.120.520">
    <property type="entry name" value="nmb1532 protein domain like"/>
    <property type="match status" value="1"/>
</dbReference>
<evidence type="ECO:0000313" key="2">
    <source>
        <dbReference type="EMBL" id="GAV24408.1"/>
    </source>
</evidence>
<dbReference type="STRING" id="661089.ciss_03410"/>
<sequence length="190" mass="21983">MANCTEVMVKEHELILRMLNILETGADKLSRGEFVPPEVFTGAVIFIREFADRFHHGKEEEVFFPALYEAGMPEENSPQELLNLEHKLGRRFVGRLDEAAEQYMEGDDGAIPAVVEAARDYVKLLRQHILKENEGLFPVAERLMSDSLKEKVNQNYAEVERERFPADTVLRFTQLVERFEHLLDIDIKHN</sequence>
<organism evidence="2 3">
    <name type="scientific">Carboxydothermus islandicus</name>
    <dbReference type="NCBI Taxonomy" id="661089"/>
    <lineage>
        <taxon>Bacteria</taxon>
        <taxon>Bacillati</taxon>
        <taxon>Bacillota</taxon>
        <taxon>Clostridia</taxon>
        <taxon>Thermoanaerobacterales</taxon>
        <taxon>Thermoanaerobacteraceae</taxon>
        <taxon>Carboxydothermus</taxon>
    </lineage>
</organism>
<dbReference type="RefSeq" id="WP_075864612.1">
    <property type="nucleotide sequence ID" value="NZ_BDJL01000007.1"/>
</dbReference>
<keyword evidence="3" id="KW-1185">Reference proteome</keyword>
<evidence type="ECO:0000259" key="1">
    <source>
        <dbReference type="Pfam" id="PF01814"/>
    </source>
</evidence>
<dbReference type="AlphaFoldDB" id="A0A1L8CZR6"/>
<reference evidence="3" key="1">
    <citation type="submission" date="2016-12" db="EMBL/GenBank/DDBJ databases">
        <title>Draft Genome Sequences od Carboxydothermus pertinax and islandicus, Hydrogenogenic Carboxydotrophic Bacteria.</title>
        <authorList>
            <person name="Fukuyama Y."/>
            <person name="Ohmae K."/>
            <person name="Yoneda Y."/>
            <person name="Yoshida T."/>
            <person name="Sako Y."/>
        </authorList>
    </citation>
    <scope>NUCLEOTIDE SEQUENCE [LARGE SCALE GENOMIC DNA]</scope>
    <source>
        <strain evidence="3">SET</strain>
    </source>
</reference>
<evidence type="ECO:0000313" key="3">
    <source>
        <dbReference type="Proteomes" id="UP000187338"/>
    </source>
</evidence>
<dbReference type="PANTHER" id="PTHR39966">
    <property type="entry name" value="BLL2471 PROTEIN-RELATED"/>
    <property type="match status" value="1"/>
</dbReference>
<dbReference type="GO" id="GO:0005886">
    <property type="term" value="C:plasma membrane"/>
    <property type="evidence" value="ECO:0007669"/>
    <property type="project" value="TreeGrafter"/>
</dbReference>
<dbReference type="InterPro" id="IPR012312">
    <property type="entry name" value="Hemerythrin-like"/>
</dbReference>
<accession>A0A1L8CZR6</accession>
<comment type="caution">
    <text evidence="2">The sequence shown here is derived from an EMBL/GenBank/DDBJ whole genome shotgun (WGS) entry which is preliminary data.</text>
</comment>
<dbReference type="Pfam" id="PF01814">
    <property type="entry name" value="Hemerythrin"/>
    <property type="match status" value="1"/>
</dbReference>
<gene>
    <name evidence="2" type="ORF">ciss_03410</name>
</gene>
<dbReference type="Proteomes" id="UP000187338">
    <property type="component" value="Unassembled WGS sequence"/>
</dbReference>
<dbReference type="CDD" id="cd12108">
    <property type="entry name" value="Hr-like"/>
    <property type="match status" value="1"/>
</dbReference>
<proteinExistence type="predicted"/>
<protein>
    <recommendedName>
        <fullName evidence="1">Hemerythrin-like domain-containing protein</fullName>
    </recommendedName>
</protein>
<dbReference type="OrthoDB" id="9785474at2"/>
<dbReference type="EMBL" id="BDJL01000007">
    <property type="protein sequence ID" value="GAV24408.1"/>
    <property type="molecule type" value="Genomic_DNA"/>
</dbReference>
<feature type="domain" description="Hemerythrin-like" evidence="1">
    <location>
        <begin position="6"/>
        <end position="139"/>
    </location>
</feature>
<name>A0A1L8CZR6_9THEO</name>
<dbReference type="PANTHER" id="PTHR39966:SF1">
    <property type="entry name" value="HEMERYTHRIN-LIKE DOMAIN-CONTAINING PROTEIN"/>
    <property type="match status" value="1"/>
</dbReference>